<keyword evidence="3" id="KW-1185">Reference proteome</keyword>
<sequence>MTSTMTKKNEPSINFGRDPTRARRRQLPPLSDEQAQKSSLGEPLADKLRHVRAILRAVEESREHTLSTKRLFEPTAIDCLKQLVEALDKNEGVEAALVDARTILKTAGMG</sequence>
<evidence type="ECO:0000256" key="1">
    <source>
        <dbReference type="SAM" id="MobiDB-lite"/>
    </source>
</evidence>
<protein>
    <submittedName>
        <fullName evidence="2">Uncharacterized protein</fullName>
    </submittedName>
</protein>
<dbReference type="Proteomes" id="UP000245137">
    <property type="component" value="Unassembled WGS sequence"/>
</dbReference>
<proteinExistence type="predicted"/>
<feature type="region of interest" description="Disordered" evidence="1">
    <location>
        <begin position="1"/>
        <end position="43"/>
    </location>
</feature>
<organism evidence="2 3">
    <name type="scientific">Methylosinus sporium</name>
    <dbReference type="NCBI Taxonomy" id="428"/>
    <lineage>
        <taxon>Bacteria</taxon>
        <taxon>Pseudomonadati</taxon>
        <taxon>Pseudomonadota</taxon>
        <taxon>Alphaproteobacteria</taxon>
        <taxon>Hyphomicrobiales</taxon>
        <taxon>Methylocystaceae</taxon>
        <taxon>Methylosinus</taxon>
    </lineage>
</organism>
<dbReference type="EMBL" id="PUIV01000014">
    <property type="protein sequence ID" value="PWB93890.1"/>
    <property type="molecule type" value="Genomic_DNA"/>
</dbReference>
<comment type="caution">
    <text evidence="2">The sequence shown here is derived from an EMBL/GenBank/DDBJ whole genome shotgun (WGS) entry which is preliminary data.</text>
</comment>
<name>A0A2U1SQK8_METSR</name>
<reference evidence="2 3" key="1">
    <citation type="journal article" date="2018" name="Appl. Microbiol. Biotechnol.">
        <title>Co-cultivation of the strictly anaerobic methanogen Methanosarcina barkeri with aerobic methanotrophs in an oxygen-limited membrane bioreactor.</title>
        <authorList>
            <person name="In 't Zandt M.H."/>
            <person name="van den Bosch T.J.M."/>
            <person name="Rijkers R."/>
            <person name="van Kessel M.A.H.J."/>
            <person name="Jetten M.S.M."/>
            <person name="Welte C.U."/>
        </authorList>
    </citation>
    <scope>NUCLEOTIDE SEQUENCE [LARGE SCALE GENOMIC DNA]</scope>
    <source>
        <strain evidence="2 3">DSM 17706</strain>
    </source>
</reference>
<gene>
    <name evidence="2" type="ORF">C5689_10640</name>
</gene>
<evidence type="ECO:0000313" key="3">
    <source>
        <dbReference type="Proteomes" id="UP000245137"/>
    </source>
</evidence>
<dbReference type="AlphaFoldDB" id="A0A2U1SQK8"/>
<accession>A0A2U1SQK8</accession>
<evidence type="ECO:0000313" key="2">
    <source>
        <dbReference type="EMBL" id="PWB93890.1"/>
    </source>
</evidence>